<dbReference type="Pfam" id="PF00689">
    <property type="entry name" value="Cation_ATPase_C"/>
    <property type="match status" value="1"/>
</dbReference>
<feature type="transmembrane region" description="Helical" evidence="11">
    <location>
        <begin position="850"/>
        <end position="868"/>
    </location>
</feature>
<keyword evidence="3 11" id="KW-0812">Transmembrane</keyword>
<keyword evidence="6" id="KW-0460">Magnesium</keyword>
<dbReference type="InterPro" id="IPR044492">
    <property type="entry name" value="P_typ_ATPase_HD_dom"/>
</dbReference>
<dbReference type="PANTHER" id="PTHR42861">
    <property type="entry name" value="CALCIUM-TRANSPORTING ATPASE"/>
    <property type="match status" value="1"/>
</dbReference>
<protein>
    <submittedName>
        <fullName evidence="13">Putative cation-transporting ATPase F</fullName>
        <ecNumber evidence="13">3.6.3.-</ecNumber>
    </submittedName>
</protein>
<dbReference type="AlphaFoldDB" id="A0A5P3AAD1"/>
<dbReference type="EC" id="3.6.3.-" evidence="13"/>
<dbReference type="GO" id="GO:0006529">
    <property type="term" value="P:asparagine biosynthetic process"/>
    <property type="evidence" value="ECO:0007669"/>
    <property type="project" value="InterPro"/>
</dbReference>
<dbReference type="InterPro" id="IPR008250">
    <property type="entry name" value="ATPase_P-typ_transduc_dom_A_sf"/>
</dbReference>
<dbReference type="SMART" id="SM00831">
    <property type="entry name" value="Cation_ATPase_N"/>
    <property type="match status" value="1"/>
</dbReference>
<dbReference type="GO" id="GO:0016887">
    <property type="term" value="F:ATP hydrolysis activity"/>
    <property type="evidence" value="ECO:0007669"/>
    <property type="project" value="InterPro"/>
</dbReference>
<dbReference type="Gene3D" id="1.20.1110.10">
    <property type="entry name" value="Calcium-transporting ATPase, transmembrane domain"/>
    <property type="match status" value="1"/>
</dbReference>
<evidence type="ECO:0000256" key="4">
    <source>
        <dbReference type="ARBA" id="ARBA00022741"/>
    </source>
</evidence>
<dbReference type="Pfam" id="PF00122">
    <property type="entry name" value="E1-E2_ATPase"/>
    <property type="match status" value="1"/>
</dbReference>
<dbReference type="PRINTS" id="PR00120">
    <property type="entry name" value="HATPASE"/>
</dbReference>
<evidence type="ECO:0000313" key="13">
    <source>
        <dbReference type="EMBL" id="QEW25754.1"/>
    </source>
</evidence>
<feature type="transmembrane region" description="Helical" evidence="11">
    <location>
        <begin position="95"/>
        <end position="115"/>
    </location>
</feature>
<dbReference type="SUPFAM" id="SSF81665">
    <property type="entry name" value="Calcium ATPase, transmembrane domain M"/>
    <property type="match status" value="1"/>
</dbReference>
<dbReference type="GO" id="GO:0016020">
    <property type="term" value="C:membrane"/>
    <property type="evidence" value="ECO:0007669"/>
    <property type="project" value="InterPro"/>
</dbReference>
<dbReference type="InterPro" id="IPR023299">
    <property type="entry name" value="ATPase_P-typ_cyto_dom_N"/>
</dbReference>
<dbReference type="InterPro" id="IPR001962">
    <property type="entry name" value="Asn_synthase"/>
</dbReference>
<evidence type="ECO:0000256" key="8">
    <source>
        <dbReference type="ARBA" id="ARBA00022989"/>
    </source>
</evidence>
<evidence type="ECO:0000256" key="7">
    <source>
        <dbReference type="ARBA" id="ARBA00022967"/>
    </source>
</evidence>
<dbReference type="Proteomes" id="UP000325785">
    <property type="component" value="Chromosome"/>
</dbReference>
<dbReference type="NCBIfam" id="TIGR01494">
    <property type="entry name" value="ATPase_P-type"/>
    <property type="match status" value="2"/>
</dbReference>
<keyword evidence="7" id="KW-1278">Translocase</keyword>
<dbReference type="GO" id="GO:0004066">
    <property type="term" value="F:asparagine synthase (glutamine-hydrolyzing) activity"/>
    <property type="evidence" value="ECO:0007669"/>
    <property type="project" value="InterPro"/>
</dbReference>
<dbReference type="CDD" id="cd02080">
    <property type="entry name" value="P-type_ATPase_cation"/>
    <property type="match status" value="1"/>
</dbReference>
<evidence type="ECO:0000256" key="2">
    <source>
        <dbReference type="ARBA" id="ARBA00022553"/>
    </source>
</evidence>
<organism evidence="13 14">
    <name type="scientific">Roseovarius indicus</name>
    <dbReference type="NCBI Taxonomy" id="540747"/>
    <lineage>
        <taxon>Bacteria</taxon>
        <taxon>Pseudomonadati</taxon>
        <taxon>Pseudomonadota</taxon>
        <taxon>Alphaproteobacteria</taxon>
        <taxon>Rhodobacterales</taxon>
        <taxon>Roseobacteraceae</taxon>
        <taxon>Roseovarius</taxon>
    </lineage>
</organism>
<keyword evidence="2" id="KW-0597">Phosphoprotein</keyword>
<dbReference type="GO" id="GO:0012505">
    <property type="term" value="C:endomembrane system"/>
    <property type="evidence" value="ECO:0007669"/>
    <property type="project" value="UniProtKB-SubCell"/>
</dbReference>
<dbReference type="SUPFAM" id="SSF56784">
    <property type="entry name" value="HAD-like"/>
    <property type="match status" value="1"/>
</dbReference>
<feature type="transmembrane region" description="Helical" evidence="11">
    <location>
        <begin position="68"/>
        <end position="89"/>
    </location>
</feature>
<feature type="transmembrane region" description="Helical" evidence="11">
    <location>
        <begin position="292"/>
        <end position="321"/>
    </location>
</feature>
<keyword evidence="5" id="KW-0067">ATP-binding</keyword>
<dbReference type="KEGG" id="rid:RIdsm_01543"/>
<evidence type="ECO:0000256" key="5">
    <source>
        <dbReference type="ARBA" id="ARBA00022840"/>
    </source>
</evidence>
<dbReference type="Pfam" id="PF00733">
    <property type="entry name" value="Asn_synthase"/>
    <property type="match status" value="1"/>
</dbReference>
<feature type="transmembrane region" description="Helical" evidence="11">
    <location>
        <begin position="781"/>
        <end position="804"/>
    </location>
</feature>
<dbReference type="PROSITE" id="PS00154">
    <property type="entry name" value="ATPASE_E1_E2"/>
    <property type="match status" value="1"/>
</dbReference>
<name>A0A5P3AAD1_9RHOB</name>
<dbReference type="EMBL" id="CP031598">
    <property type="protein sequence ID" value="QEW25754.1"/>
    <property type="molecule type" value="Genomic_DNA"/>
</dbReference>
<keyword evidence="13" id="KW-0378">Hydrolase</keyword>
<dbReference type="InterPro" id="IPR018303">
    <property type="entry name" value="ATPase_P-typ_P_site"/>
</dbReference>
<dbReference type="SFLD" id="SFLDG00002">
    <property type="entry name" value="C1.7:_P-type_atpase_like"/>
    <property type="match status" value="1"/>
</dbReference>
<gene>
    <name evidence="13" type="primary">ctpF</name>
    <name evidence="13" type="ORF">RIdsm_01543</name>
</gene>
<reference evidence="13 14" key="1">
    <citation type="submission" date="2018-08" db="EMBL/GenBank/DDBJ databases">
        <title>Genetic Globetrotter - A new plasmid hitch-hiking vast phylogenetic and geographic distances.</title>
        <authorList>
            <person name="Vollmers J."/>
            <person name="Petersen J."/>
        </authorList>
    </citation>
    <scope>NUCLEOTIDE SEQUENCE [LARGE SCALE GENOMIC DNA]</scope>
    <source>
        <strain evidence="13 14">DSM 26383</strain>
    </source>
</reference>
<evidence type="ECO:0000256" key="6">
    <source>
        <dbReference type="ARBA" id="ARBA00022842"/>
    </source>
</evidence>
<dbReference type="SUPFAM" id="SSF81653">
    <property type="entry name" value="Calcium ATPase, transduction domain A"/>
    <property type="match status" value="1"/>
</dbReference>
<dbReference type="Gene3D" id="3.40.1110.10">
    <property type="entry name" value="Calcium-transporting ATPase, cytoplasmic domain N"/>
    <property type="match status" value="1"/>
</dbReference>
<dbReference type="PRINTS" id="PR00119">
    <property type="entry name" value="CATATPASE"/>
</dbReference>
<dbReference type="InterPro" id="IPR023214">
    <property type="entry name" value="HAD_sf"/>
</dbReference>
<dbReference type="Gene3D" id="3.40.50.1000">
    <property type="entry name" value="HAD superfamily/HAD-like"/>
    <property type="match status" value="1"/>
</dbReference>
<dbReference type="Gene3D" id="2.70.150.10">
    <property type="entry name" value="Calcium-transporting ATPase, cytoplasmic transduction domain A"/>
    <property type="match status" value="1"/>
</dbReference>
<accession>A0A5P3AAD1</accession>
<feature type="transmembrane region" description="Helical" evidence="11">
    <location>
        <begin position="262"/>
        <end position="280"/>
    </location>
</feature>
<evidence type="ECO:0000256" key="1">
    <source>
        <dbReference type="ARBA" id="ARBA00004127"/>
    </source>
</evidence>
<dbReference type="InterPro" id="IPR004014">
    <property type="entry name" value="ATPase_P-typ_cation-transptr_N"/>
</dbReference>
<dbReference type="GO" id="GO:0005524">
    <property type="term" value="F:ATP binding"/>
    <property type="evidence" value="ECO:0007669"/>
    <property type="project" value="UniProtKB-KW"/>
</dbReference>
<dbReference type="SFLD" id="SFLDS00003">
    <property type="entry name" value="Haloacid_Dehalogenase"/>
    <property type="match status" value="1"/>
</dbReference>
<sequence>MAETDPVPETQGETPGSDRMPVVHALDAADALELVASTPDGLSSEEATRRLNIYGPNRSPEPKKRSTVLRFLAHFHNVLIYVLIGSAIVTAALQHWVDTGVIMAVVLVNAVIGFLQEGRAERAMEAIRDMLAPHATVLRNGHRRSVDAADLVPGDIVLIDAGSRVPADLRLIEARGLKAEEAILTGESVSVDKGIDPVGKEVALGDKTSMLFSGTLVVSGAARGVVVATGPATEIGQISDMLTGVQTLTTPLLRQMDVFARWLTLFILLVAASLLVYGYFVGHMPFAELFMAVVGLSVAAIPEGLPAVLTITLAVGVQAMARRNAIVRRLPAIETLGAVSVICTDKTGTLTRNEMMAASLISSEHHYVVEGDGYAPEGELRRRGASVPEPENAILSEFANAAALCNDATLRRAEGEWHAEGDPMEGALLALAGKIAGDTETPSALWSRTDTIPFDAAHRYMAVLHHDHEGHAAIHVKGAPEAVLDMCATQRGSDGEAAPIDAAYWHGMVEHLAAEGQRVIAVANRPVRQSQTILNASDLDGRLTLIGLIGLIDPPRPEAIDAVAECHAAGIDVKMITGDHAATARAIAAVIGLKHCEEVLTGADLEAMDETALSAAVAEVDVFARTSPAHKLRLVNALQSRGLTVAMTGDGVNDAPALKRADAGIAMGRKGSEAAREAADLVLADDNFASIVAAVREGRTVFDNIKKVISWTLPTSFGEAATIIVALFAGLALPVTAVQILWINLVTAATLGLALAFEPSEPGTMRRQPRQRSAPLLSGGLVWHIVLVSALFLAAGFGVFFYALDRGYPLVLAQTIAMNTLIVLELFHLFFVRNIHGTSLTWKAARGTKVIWACVVTVVAAQGAITYLPPLQSVFGTQAVSVFDGLLILAIGILFFALIETEKQMRLALRSPEPGKSRTRDAQARS</sequence>
<feature type="transmembrane region" description="Helical" evidence="11">
    <location>
        <begin position="739"/>
        <end position="760"/>
    </location>
</feature>
<dbReference type="Pfam" id="PF13246">
    <property type="entry name" value="Cation_ATPase"/>
    <property type="match status" value="1"/>
</dbReference>
<dbReference type="Pfam" id="PF00690">
    <property type="entry name" value="Cation_ATPase_N"/>
    <property type="match status" value="1"/>
</dbReference>
<feature type="transmembrane region" description="Helical" evidence="11">
    <location>
        <begin position="880"/>
        <end position="899"/>
    </location>
</feature>
<comment type="subcellular location">
    <subcellularLocation>
        <location evidence="1">Endomembrane system</location>
        <topology evidence="1">Multi-pass membrane protein</topology>
    </subcellularLocation>
</comment>
<evidence type="ECO:0000256" key="3">
    <source>
        <dbReference type="ARBA" id="ARBA00022692"/>
    </source>
</evidence>
<dbReference type="SFLD" id="SFLDF00027">
    <property type="entry name" value="p-type_atpase"/>
    <property type="match status" value="1"/>
</dbReference>
<keyword evidence="4" id="KW-0547">Nucleotide-binding</keyword>
<dbReference type="InterPro" id="IPR023298">
    <property type="entry name" value="ATPase_P-typ_TM_dom_sf"/>
</dbReference>
<evidence type="ECO:0000313" key="14">
    <source>
        <dbReference type="Proteomes" id="UP000325785"/>
    </source>
</evidence>
<feature type="domain" description="Cation-transporting P-type ATPase N-terminal" evidence="12">
    <location>
        <begin position="22"/>
        <end position="95"/>
    </location>
</feature>
<evidence type="ECO:0000256" key="11">
    <source>
        <dbReference type="SAM" id="Phobius"/>
    </source>
</evidence>
<dbReference type="InterPro" id="IPR001757">
    <property type="entry name" value="P_typ_ATPase"/>
</dbReference>
<proteinExistence type="predicted"/>
<dbReference type="InterPro" id="IPR006068">
    <property type="entry name" value="ATPase_P-typ_cation-transptr_C"/>
</dbReference>
<feature type="transmembrane region" description="Helical" evidence="11">
    <location>
        <begin position="708"/>
        <end position="733"/>
    </location>
</feature>
<evidence type="ECO:0000256" key="10">
    <source>
        <dbReference type="SAM" id="MobiDB-lite"/>
    </source>
</evidence>
<dbReference type="FunFam" id="2.70.150.10:FF:000160">
    <property type="entry name" value="Sarcoplasmic/endoplasmic reticulum calcium ATPase 1"/>
    <property type="match status" value="1"/>
</dbReference>
<feature type="region of interest" description="Disordered" evidence="10">
    <location>
        <begin position="1"/>
        <end position="20"/>
    </location>
</feature>
<dbReference type="InterPro" id="IPR059000">
    <property type="entry name" value="ATPase_P-type_domA"/>
</dbReference>
<dbReference type="SUPFAM" id="SSF81660">
    <property type="entry name" value="Metal cation-transporting ATPase, ATP-binding domain N"/>
    <property type="match status" value="1"/>
</dbReference>
<evidence type="ECO:0000259" key="12">
    <source>
        <dbReference type="SMART" id="SM00831"/>
    </source>
</evidence>
<keyword evidence="9 11" id="KW-0472">Membrane</keyword>
<dbReference type="InterPro" id="IPR036412">
    <property type="entry name" value="HAD-like_sf"/>
</dbReference>
<feature type="transmembrane region" description="Helical" evidence="11">
    <location>
        <begin position="810"/>
        <end position="830"/>
    </location>
</feature>
<keyword evidence="8 11" id="KW-1133">Transmembrane helix</keyword>
<evidence type="ECO:0000256" key="9">
    <source>
        <dbReference type="ARBA" id="ARBA00023136"/>
    </source>
</evidence>
<dbReference type="GO" id="GO:0015662">
    <property type="term" value="F:P-type ion transporter activity"/>
    <property type="evidence" value="ECO:0007669"/>
    <property type="project" value="UniProtKB-ARBA"/>
</dbReference>